<feature type="transmembrane region" description="Helical" evidence="7">
    <location>
        <begin position="346"/>
        <end position="371"/>
    </location>
</feature>
<feature type="transmembrane region" description="Helical" evidence="7">
    <location>
        <begin position="145"/>
        <end position="166"/>
    </location>
</feature>
<evidence type="ECO:0000313" key="10">
    <source>
        <dbReference type="Proteomes" id="UP001500928"/>
    </source>
</evidence>
<feature type="transmembrane region" description="Helical" evidence="7">
    <location>
        <begin position="51"/>
        <end position="74"/>
    </location>
</feature>
<protein>
    <submittedName>
        <fullName evidence="9">MFS transporter</fullName>
    </submittedName>
</protein>
<dbReference type="InterPro" id="IPR005829">
    <property type="entry name" value="Sugar_transporter_CS"/>
</dbReference>
<evidence type="ECO:0000256" key="4">
    <source>
        <dbReference type="ARBA" id="ARBA00022692"/>
    </source>
</evidence>
<evidence type="ECO:0000256" key="7">
    <source>
        <dbReference type="SAM" id="Phobius"/>
    </source>
</evidence>
<dbReference type="Proteomes" id="UP001500928">
    <property type="component" value="Unassembled WGS sequence"/>
</dbReference>
<feature type="transmembrane region" description="Helical" evidence="7">
    <location>
        <begin position="377"/>
        <end position="397"/>
    </location>
</feature>
<gene>
    <name evidence="9" type="ORF">GCM10023200_22770</name>
</gene>
<dbReference type="PROSITE" id="PS00216">
    <property type="entry name" value="SUGAR_TRANSPORT_1"/>
    <property type="match status" value="1"/>
</dbReference>
<dbReference type="Pfam" id="PF07690">
    <property type="entry name" value="MFS_1"/>
    <property type="match status" value="1"/>
</dbReference>
<organism evidence="9 10">
    <name type="scientific">Actinomycetospora chlora</name>
    <dbReference type="NCBI Taxonomy" id="663608"/>
    <lineage>
        <taxon>Bacteria</taxon>
        <taxon>Bacillati</taxon>
        <taxon>Actinomycetota</taxon>
        <taxon>Actinomycetes</taxon>
        <taxon>Pseudonocardiales</taxon>
        <taxon>Pseudonocardiaceae</taxon>
        <taxon>Actinomycetospora</taxon>
    </lineage>
</organism>
<dbReference type="InterPro" id="IPR011701">
    <property type="entry name" value="MFS"/>
</dbReference>
<sequence>MSTLEATPADALHPTRRSRLFVAVAGVVVLFLAASSVPSPLYVVYQAQWGFSSATLTVIFAVYVLFLLASLLVVGGLSDHVGRRPVLAVALAVQTVAVVLFLVAGNVATLIVARAVQGAATGAAITAMAATLVDLHPRRAGLANAVTPLIGLAVGALGCGLLVEYAPAPTRLVYGVLLAGFAVVAVVLVVLPETASRRPGALASLRPRVRIPAGLRTDVLAIAPTLAASWALGGLYLSLGPSVAAEVLGLHSHLVGGIVVTLLCGVGAISAVTLFRRPPETLLAPAGALLALGTLITLGGVTVAVPLLTAAGTVVAGLGFGSASLACFGTLARIAAPETRGELMAVAYTIAYLAFSLPAVVAGVAAVQFGLRPVAEAYGLVVVALGIVAVAARLLVVRARRSAVTERSAS</sequence>
<keyword evidence="2" id="KW-0813">Transport</keyword>
<feature type="transmembrane region" description="Helical" evidence="7">
    <location>
        <begin position="172"/>
        <end position="192"/>
    </location>
</feature>
<evidence type="ECO:0000256" key="2">
    <source>
        <dbReference type="ARBA" id="ARBA00022448"/>
    </source>
</evidence>
<keyword evidence="10" id="KW-1185">Reference proteome</keyword>
<evidence type="ECO:0000256" key="5">
    <source>
        <dbReference type="ARBA" id="ARBA00022989"/>
    </source>
</evidence>
<dbReference type="RefSeq" id="WP_345414266.1">
    <property type="nucleotide sequence ID" value="NZ_BAABHO010000015.1"/>
</dbReference>
<feature type="transmembrane region" description="Helical" evidence="7">
    <location>
        <begin position="86"/>
        <end position="105"/>
    </location>
</feature>
<keyword evidence="3" id="KW-1003">Cell membrane</keyword>
<feature type="transmembrane region" description="Helical" evidence="7">
    <location>
        <begin position="111"/>
        <end position="133"/>
    </location>
</feature>
<dbReference type="PANTHER" id="PTHR23517">
    <property type="entry name" value="RESISTANCE PROTEIN MDTM, PUTATIVE-RELATED-RELATED"/>
    <property type="match status" value="1"/>
</dbReference>
<proteinExistence type="predicted"/>
<dbReference type="SUPFAM" id="SSF103473">
    <property type="entry name" value="MFS general substrate transporter"/>
    <property type="match status" value="1"/>
</dbReference>
<keyword evidence="6 7" id="KW-0472">Membrane</keyword>
<evidence type="ECO:0000259" key="8">
    <source>
        <dbReference type="PROSITE" id="PS50850"/>
    </source>
</evidence>
<comment type="subcellular location">
    <subcellularLocation>
        <location evidence="1">Cell membrane</location>
        <topology evidence="1">Multi-pass membrane protein</topology>
    </subcellularLocation>
</comment>
<feature type="domain" description="Major facilitator superfamily (MFS) profile" evidence="8">
    <location>
        <begin position="19"/>
        <end position="401"/>
    </location>
</feature>
<evidence type="ECO:0000256" key="3">
    <source>
        <dbReference type="ARBA" id="ARBA00022475"/>
    </source>
</evidence>
<keyword evidence="4 7" id="KW-0812">Transmembrane</keyword>
<evidence type="ECO:0000256" key="1">
    <source>
        <dbReference type="ARBA" id="ARBA00004651"/>
    </source>
</evidence>
<dbReference type="InterPro" id="IPR020846">
    <property type="entry name" value="MFS_dom"/>
</dbReference>
<dbReference type="InterPro" id="IPR036259">
    <property type="entry name" value="MFS_trans_sf"/>
</dbReference>
<feature type="transmembrane region" description="Helical" evidence="7">
    <location>
        <begin position="253"/>
        <end position="275"/>
    </location>
</feature>
<feature type="transmembrane region" description="Helical" evidence="7">
    <location>
        <begin position="213"/>
        <end position="233"/>
    </location>
</feature>
<comment type="caution">
    <text evidence="9">The sequence shown here is derived from an EMBL/GenBank/DDBJ whole genome shotgun (WGS) entry which is preliminary data.</text>
</comment>
<accession>A0ABP9AZJ7</accession>
<evidence type="ECO:0000256" key="6">
    <source>
        <dbReference type="ARBA" id="ARBA00023136"/>
    </source>
</evidence>
<reference evidence="10" key="1">
    <citation type="journal article" date="2019" name="Int. J. Syst. Evol. Microbiol.">
        <title>The Global Catalogue of Microorganisms (GCM) 10K type strain sequencing project: providing services to taxonomists for standard genome sequencing and annotation.</title>
        <authorList>
            <consortium name="The Broad Institute Genomics Platform"/>
            <consortium name="The Broad Institute Genome Sequencing Center for Infectious Disease"/>
            <person name="Wu L."/>
            <person name="Ma J."/>
        </authorList>
    </citation>
    <scope>NUCLEOTIDE SEQUENCE [LARGE SCALE GENOMIC DNA]</scope>
    <source>
        <strain evidence="10">JCM 17979</strain>
    </source>
</reference>
<evidence type="ECO:0000313" key="9">
    <source>
        <dbReference type="EMBL" id="GAA4787910.1"/>
    </source>
</evidence>
<dbReference type="Gene3D" id="1.20.1250.20">
    <property type="entry name" value="MFS general substrate transporter like domains"/>
    <property type="match status" value="1"/>
</dbReference>
<dbReference type="InterPro" id="IPR050171">
    <property type="entry name" value="MFS_Transporters"/>
</dbReference>
<dbReference type="PROSITE" id="PS50850">
    <property type="entry name" value="MFS"/>
    <property type="match status" value="1"/>
</dbReference>
<dbReference type="EMBL" id="BAABHO010000015">
    <property type="protein sequence ID" value="GAA4787910.1"/>
    <property type="molecule type" value="Genomic_DNA"/>
</dbReference>
<keyword evidence="5 7" id="KW-1133">Transmembrane helix</keyword>
<feature type="transmembrane region" description="Helical" evidence="7">
    <location>
        <begin position="282"/>
        <end position="308"/>
    </location>
</feature>
<feature type="transmembrane region" description="Helical" evidence="7">
    <location>
        <begin position="20"/>
        <end position="45"/>
    </location>
</feature>
<feature type="transmembrane region" description="Helical" evidence="7">
    <location>
        <begin position="314"/>
        <end position="334"/>
    </location>
</feature>
<name>A0ABP9AZJ7_9PSEU</name>